<name>A0A0N4U157_DRAME</name>
<gene>
    <name evidence="1" type="ORF">DME_LOCUS4679</name>
</gene>
<reference evidence="4" key="1">
    <citation type="submission" date="2017-02" db="UniProtKB">
        <authorList>
            <consortium name="WormBaseParasite"/>
        </authorList>
    </citation>
    <scope>IDENTIFICATION</scope>
</reference>
<evidence type="ECO:0000313" key="2">
    <source>
        <dbReference type="Proteomes" id="UP000038040"/>
    </source>
</evidence>
<keyword evidence="3" id="KW-1185">Reference proteome</keyword>
<dbReference type="Proteomes" id="UP000274756">
    <property type="component" value="Unassembled WGS sequence"/>
</dbReference>
<reference evidence="1 3" key="2">
    <citation type="submission" date="2018-11" db="EMBL/GenBank/DDBJ databases">
        <authorList>
            <consortium name="Pathogen Informatics"/>
        </authorList>
    </citation>
    <scope>NUCLEOTIDE SEQUENCE [LARGE SCALE GENOMIC DNA]</scope>
</reference>
<organism evidence="2 4">
    <name type="scientific">Dracunculus medinensis</name>
    <name type="common">Guinea worm</name>
    <dbReference type="NCBI Taxonomy" id="318479"/>
    <lineage>
        <taxon>Eukaryota</taxon>
        <taxon>Metazoa</taxon>
        <taxon>Ecdysozoa</taxon>
        <taxon>Nematoda</taxon>
        <taxon>Chromadorea</taxon>
        <taxon>Rhabditida</taxon>
        <taxon>Spirurina</taxon>
        <taxon>Dracunculoidea</taxon>
        <taxon>Dracunculidae</taxon>
        <taxon>Dracunculus</taxon>
    </lineage>
</organism>
<protein>
    <submittedName>
        <fullName evidence="4">Reverse transcriptase domain-containing protein</fullName>
    </submittedName>
</protein>
<evidence type="ECO:0000313" key="4">
    <source>
        <dbReference type="WBParaSite" id="DME_0000031901-mRNA-1"/>
    </source>
</evidence>
<sequence length="136" mass="16026">MIWSKEDRYHLLLNKKYQIQEPVFLLRKRGEAHDHLRRQSYAPKNDDQIKRNMAFSKIQGLNVETFANNRPKKCAFCAESHGNDKCERVKTYSESIGKMTGVLNLKRRNIQRTNQNGCQNVSTVMDDVYVKKEKYT</sequence>
<dbReference type="WBParaSite" id="DME_0000031901-mRNA-1">
    <property type="protein sequence ID" value="DME_0000031901-mRNA-1"/>
    <property type="gene ID" value="DME_0000031901"/>
</dbReference>
<dbReference type="Proteomes" id="UP000038040">
    <property type="component" value="Unplaced"/>
</dbReference>
<evidence type="ECO:0000313" key="3">
    <source>
        <dbReference type="Proteomes" id="UP000274756"/>
    </source>
</evidence>
<dbReference type="EMBL" id="UYYG01001150">
    <property type="protein sequence ID" value="VDN54706.1"/>
    <property type="molecule type" value="Genomic_DNA"/>
</dbReference>
<proteinExistence type="predicted"/>
<accession>A0A0N4U157</accession>
<dbReference type="AlphaFoldDB" id="A0A0N4U157"/>
<evidence type="ECO:0000313" key="1">
    <source>
        <dbReference type="EMBL" id="VDN54706.1"/>
    </source>
</evidence>